<accession>A0ACC2NIM8</accession>
<protein>
    <submittedName>
        <fullName evidence="1">Uncharacterized protein</fullName>
    </submittedName>
</protein>
<dbReference type="EMBL" id="CM056743">
    <property type="protein sequence ID" value="KAJ8670771.1"/>
    <property type="molecule type" value="Genomic_DNA"/>
</dbReference>
<dbReference type="Proteomes" id="UP001239111">
    <property type="component" value="Chromosome 3"/>
</dbReference>
<name>A0ACC2NIM8_9HYME</name>
<sequence>MATEFADSQNAMSYPNDLQRTLSQSASDGGKSQRESLSRQTSWTTVLSAKKVVTLPAGKYPSLYSIVFSELCTSLVMVHYCVVPVCSNRSRRKKYTVFSAPKDPLPREEWRRILNLESLEASHKVCPDHFKSEDVKWFAEYFDSLGNCIRKERLKRPRLSQTAVPIAATNDDINSQHVAEIAIVDLSSDANDHCDHSYYKQVLKELSVDDAEYSSLPKHPEYNSVTNTVEALSVDDAERLSLPKYPVHSTVNHSIIENSSASHSSTPVDLKNVQEAGENPQYDLPSQKKHVSVMSNVPDVVFNKEVEIHEINLTSPCAEYYNFQQNSQNHLHEDFVMSNEVPMFQDYSPSGENEEWNSHLHQFYDTLHDETKTNVHGTS</sequence>
<gene>
    <name evidence="1" type="ORF">QAD02_002030</name>
</gene>
<reference evidence="1" key="1">
    <citation type="submission" date="2023-04" db="EMBL/GenBank/DDBJ databases">
        <title>A chromosome-level genome assembly of the parasitoid wasp Eretmocerus hayati.</title>
        <authorList>
            <person name="Zhong Y."/>
            <person name="Liu S."/>
            <person name="Liu Y."/>
        </authorList>
    </citation>
    <scope>NUCLEOTIDE SEQUENCE</scope>
    <source>
        <strain evidence="1">ZJU_SS_LIU_2023</strain>
    </source>
</reference>
<proteinExistence type="predicted"/>
<evidence type="ECO:0000313" key="2">
    <source>
        <dbReference type="Proteomes" id="UP001239111"/>
    </source>
</evidence>
<keyword evidence="2" id="KW-1185">Reference proteome</keyword>
<evidence type="ECO:0000313" key="1">
    <source>
        <dbReference type="EMBL" id="KAJ8670771.1"/>
    </source>
</evidence>
<comment type="caution">
    <text evidence="1">The sequence shown here is derived from an EMBL/GenBank/DDBJ whole genome shotgun (WGS) entry which is preliminary data.</text>
</comment>
<organism evidence="1 2">
    <name type="scientific">Eretmocerus hayati</name>
    <dbReference type="NCBI Taxonomy" id="131215"/>
    <lineage>
        <taxon>Eukaryota</taxon>
        <taxon>Metazoa</taxon>
        <taxon>Ecdysozoa</taxon>
        <taxon>Arthropoda</taxon>
        <taxon>Hexapoda</taxon>
        <taxon>Insecta</taxon>
        <taxon>Pterygota</taxon>
        <taxon>Neoptera</taxon>
        <taxon>Endopterygota</taxon>
        <taxon>Hymenoptera</taxon>
        <taxon>Apocrita</taxon>
        <taxon>Proctotrupomorpha</taxon>
        <taxon>Chalcidoidea</taxon>
        <taxon>Aphelinidae</taxon>
        <taxon>Aphelininae</taxon>
        <taxon>Eretmocerus</taxon>
    </lineage>
</organism>